<dbReference type="GO" id="GO:0009570">
    <property type="term" value="C:chloroplast stroma"/>
    <property type="evidence" value="ECO:0007669"/>
    <property type="project" value="TreeGrafter"/>
</dbReference>
<dbReference type="AlphaFoldDB" id="A0A381TYU1"/>
<dbReference type="NCBIfam" id="TIGR00049">
    <property type="entry name" value="iron-sulfur cluster assembly accessory protein"/>
    <property type="match status" value="1"/>
</dbReference>
<dbReference type="GO" id="GO:0051536">
    <property type="term" value="F:iron-sulfur cluster binding"/>
    <property type="evidence" value="ECO:0007669"/>
    <property type="project" value="InterPro"/>
</dbReference>
<evidence type="ECO:0000259" key="1">
    <source>
        <dbReference type="Pfam" id="PF01521"/>
    </source>
</evidence>
<dbReference type="InterPro" id="IPR016092">
    <property type="entry name" value="ATAP"/>
</dbReference>
<dbReference type="InterPro" id="IPR035903">
    <property type="entry name" value="HesB-like_dom_sf"/>
</dbReference>
<feature type="domain" description="Core" evidence="1">
    <location>
        <begin position="45"/>
        <end position="146"/>
    </location>
</feature>
<gene>
    <name evidence="2" type="ORF">METZ01_LOCUS74006</name>
</gene>
<accession>A0A381TYU1</accession>
<dbReference type="PANTHER" id="PTHR47265:SF1">
    <property type="entry name" value="IRON-SULFUR ASSEMBLY PROTEIN ISCA, CHLOROPLASTIC"/>
    <property type="match status" value="1"/>
</dbReference>
<reference evidence="2" key="1">
    <citation type="submission" date="2018-05" db="EMBL/GenBank/DDBJ databases">
        <authorList>
            <person name="Lanie J.A."/>
            <person name="Ng W.-L."/>
            <person name="Kazmierczak K.M."/>
            <person name="Andrzejewski T.M."/>
            <person name="Davidsen T.M."/>
            <person name="Wayne K.J."/>
            <person name="Tettelin H."/>
            <person name="Glass J.I."/>
            <person name="Rusch D."/>
            <person name="Podicherti R."/>
            <person name="Tsui H.-C.T."/>
            <person name="Winkler M.E."/>
        </authorList>
    </citation>
    <scope>NUCLEOTIDE SEQUENCE</scope>
</reference>
<name>A0A381TYU1_9ZZZZ</name>
<evidence type="ECO:0000313" key="2">
    <source>
        <dbReference type="EMBL" id="SVA21152.1"/>
    </source>
</evidence>
<dbReference type="InterPro" id="IPR000361">
    <property type="entry name" value="ATAP_core_dom"/>
</dbReference>
<dbReference type="InterPro" id="IPR017870">
    <property type="entry name" value="FeS_cluster_insertion_CS"/>
</dbReference>
<protein>
    <recommendedName>
        <fullName evidence="1">Core domain-containing protein</fullName>
    </recommendedName>
</protein>
<dbReference type="GO" id="GO:0016226">
    <property type="term" value="P:iron-sulfur cluster assembly"/>
    <property type="evidence" value="ECO:0007669"/>
    <property type="project" value="InterPro"/>
</dbReference>
<dbReference type="PROSITE" id="PS01152">
    <property type="entry name" value="HESB"/>
    <property type="match status" value="1"/>
</dbReference>
<dbReference type="GO" id="GO:0030674">
    <property type="term" value="F:protein-macromolecule adaptor activity"/>
    <property type="evidence" value="ECO:0007669"/>
    <property type="project" value="TreeGrafter"/>
</dbReference>
<proteinExistence type="predicted"/>
<dbReference type="PANTHER" id="PTHR47265">
    <property type="entry name" value="IRON-SULFUR ASSEMBLY PROTEIN ISCA, CHLOROPLASTIC"/>
    <property type="match status" value="1"/>
</dbReference>
<dbReference type="EMBL" id="UINC01005410">
    <property type="protein sequence ID" value="SVA21152.1"/>
    <property type="molecule type" value="Genomic_DNA"/>
</dbReference>
<dbReference type="Pfam" id="PF01521">
    <property type="entry name" value="Fe-S_biosyn"/>
    <property type="match status" value="1"/>
</dbReference>
<organism evidence="2">
    <name type="scientific">marine metagenome</name>
    <dbReference type="NCBI Taxonomy" id="408172"/>
    <lineage>
        <taxon>unclassified sequences</taxon>
        <taxon>metagenomes</taxon>
        <taxon>ecological metagenomes</taxon>
    </lineage>
</organism>
<dbReference type="InterPro" id="IPR031108">
    <property type="entry name" value="IscA_plant_cyanobact"/>
</dbReference>
<sequence>MGYGLSALVPATVEIPLSVGTTMGILGGDGFSLPVVTPTIVVDVEIEFTEPAKRAMNSTMSDDENTHVVIISAQSGGCSGYMYDMKIVEDPQDDSFQRIDVGGMTVLVHNKDSTMLNGIRVDYKDTLMGGGFQIDNPNADRSCGCGQSFG</sequence>
<dbReference type="Gene3D" id="2.60.300.12">
    <property type="entry name" value="HesB-like domain"/>
    <property type="match status" value="1"/>
</dbReference>
<dbReference type="SUPFAM" id="SSF89360">
    <property type="entry name" value="HesB-like domain"/>
    <property type="match status" value="1"/>
</dbReference>